<dbReference type="Proteomes" id="UP000040453">
    <property type="component" value="Unassembled WGS sequence"/>
</dbReference>
<organism evidence="7 8">
    <name type="scientific">Oceanobacillus oncorhynchi</name>
    <dbReference type="NCBI Taxonomy" id="545501"/>
    <lineage>
        <taxon>Bacteria</taxon>
        <taxon>Bacillati</taxon>
        <taxon>Bacillota</taxon>
        <taxon>Bacilli</taxon>
        <taxon>Bacillales</taxon>
        <taxon>Bacillaceae</taxon>
        <taxon>Oceanobacillus</taxon>
    </lineage>
</organism>
<dbReference type="Gene3D" id="2.70.98.30">
    <property type="entry name" value="Golgi alpha-mannosidase II, domain 4"/>
    <property type="match status" value="1"/>
</dbReference>
<dbReference type="InterPro" id="IPR027291">
    <property type="entry name" value="Glyco_hydro_38_N_sf"/>
</dbReference>
<dbReference type="PANTHER" id="PTHR46017">
    <property type="entry name" value="ALPHA-MANNOSIDASE 2C1"/>
    <property type="match status" value="1"/>
</dbReference>
<keyword evidence="3 7" id="KW-0378">Hydrolase</keyword>
<dbReference type="GO" id="GO:0004559">
    <property type="term" value="F:alpha-mannosidase activity"/>
    <property type="evidence" value="ECO:0007669"/>
    <property type="project" value="InterPro"/>
</dbReference>
<dbReference type="InterPro" id="IPR037094">
    <property type="entry name" value="Glyco_hydro_38_cen_sf"/>
</dbReference>
<dbReference type="Gene3D" id="3.20.110.10">
    <property type="entry name" value="Glycoside hydrolase 38, N terminal domain"/>
    <property type="match status" value="1"/>
</dbReference>
<dbReference type="STRING" id="545501.BN997_00185"/>
<dbReference type="AlphaFoldDB" id="A0A0A1ML17"/>
<dbReference type="InterPro" id="IPR000602">
    <property type="entry name" value="Glyco_hydro_38_N"/>
</dbReference>
<evidence type="ECO:0000313" key="8">
    <source>
        <dbReference type="Proteomes" id="UP000040453"/>
    </source>
</evidence>
<dbReference type="PANTHER" id="PTHR46017:SF2">
    <property type="entry name" value="MANNOSYLGLYCERATE HYDROLASE"/>
    <property type="match status" value="1"/>
</dbReference>
<dbReference type="InterPro" id="IPR015341">
    <property type="entry name" value="Glyco_hydro_38_cen"/>
</dbReference>
<dbReference type="GO" id="GO:0030246">
    <property type="term" value="F:carbohydrate binding"/>
    <property type="evidence" value="ECO:0007669"/>
    <property type="project" value="InterPro"/>
</dbReference>
<dbReference type="SUPFAM" id="SSF88713">
    <property type="entry name" value="Glycoside hydrolase/deacetylase"/>
    <property type="match status" value="1"/>
</dbReference>
<dbReference type="GO" id="GO:0046872">
    <property type="term" value="F:metal ion binding"/>
    <property type="evidence" value="ECO:0007669"/>
    <property type="project" value="UniProtKB-KW"/>
</dbReference>
<evidence type="ECO:0000313" key="7">
    <source>
        <dbReference type="EMBL" id="CEI80382.1"/>
    </source>
</evidence>
<dbReference type="OrthoDB" id="9764050at2"/>
<keyword evidence="4" id="KW-0326">Glycosidase</keyword>
<dbReference type="SUPFAM" id="SSF74650">
    <property type="entry name" value="Galactose mutarotase-like"/>
    <property type="match status" value="1"/>
</dbReference>
<dbReference type="SUPFAM" id="SSF88688">
    <property type="entry name" value="Families 57/38 glycoside transferase middle domain"/>
    <property type="match status" value="1"/>
</dbReference>
<dbReference type="EMBL" id="CDGG01000001">
    <property type="protein sequence ID" value="CEI80382.1"/>
    <property type="molecule type" value="Genomic_DNA"/>
</dbReference>
<dbReference type="Pfam" id="PF09261">
    <property type="entry name" value="Alpha-mann_mid"/>
    <property type="match status" value="1"/>
</dbReference>
<dbReference type="InterPro" id="IPR011013">
    <property type="entry name" value="Gal_mutarotase_sf_dom"/>
</dbReference>
<sequence>MTNVHIVNHTHWDREWYFTSMDALVLSDQLFSDAIDELLSNPQASFVLDGQLSILDEYVELYPERLTDIKRLIEQKQLFIGPWYTQTDAFFTSGESILRNAMIGVFESKKYGDYMPIGYLPDTFGFNAQIPVILKEAGLDNVVLWRGVHLGKHVQSPYFKWRGLGNHQEIYALNLPQGYGTGMLLEPTTEYVDGRLDPAVDFIKKFTDTEDILIPSGNDQLAIITNFNGKVKSINQLGRYHYQVSSYQDFLEKIKQKDLETYVGEFRSPVLARVHKTIGSVRMDIKQSIYQLEQKLIKRIEPILVIANQLGIRFSNRLLLKAWKKLLESQAHDSLAGCVSDSVAEDIRHRLKEANEISDSMENTIMKQMAEALKLKNEDILLLNTEPHKFRGYKTIQVLTKRKDIHFYDRDFTIEKVDYVDSRENILEETPAGNRYITEPGYYILTIRLACELPGLGYRVLSFGYSEYSAQELVRTEIKEIANSHMTLSFKENELVLERNEAIITDFISIYDEGNAGDTYDYSPIYGDESIRLDYKNAEVYKADGMQQMKVFGEIQLPHNMEDRLAGAKTVKFPFLITFTLAEDDCIRGNLNFINTVLNHRMRLKINTGSRIRKATAALPFGYIRRTNQSQKGWENTYSEKPVNVEPFDGIVSVETVNNTITFHTKDTKEYEYKENDLYITLFATTDSLGKPDLAYRPGRASGDTTKRGHIMMETPSAQLLNKNMQYNFAINIGNEAFSEEAVTEWRRYEESPSIYYQLQDFNYFINRIDNKIQPKRQELTLTETRFSLLEIDNQYFVSSCYNSYYYPEKFIIRLENPTYQSVAINELMDKFKDSNISNVTPINAMEETVDASEEIKPYSVVSFLVELKEKKKR</sequence>
<dbReference type="InterPro" id="IPR011330">
    <property type="entry name" value="Glyco_hydro/deAcase_b/a-brl"/>
</dbReference>
<dbReference type="Gene3D" id="1.20.1270.50">
    <property type="entry name" value="Glycoside hydrolase family 38, central domain"/>
    <property type="match status" value="1"/>
</dbReference>
<evidence type="ECO:0000256" key="4">
    <source>
        <dbReference type="ARBA" id="ARBA00023295"/>
    </source>
</evidence>
<proteinExistence type="inferred from homology"/>
<evidence type="ECO:0000256" key="3">
    <source>
        <dbReference type="ARBA" id="ARBA00022801"/>
    </source>
</evidence>
<dbReference type="Pfam" id="PF01074">
    <property type="entry name" value="Glyco_hydro_38N"/>
    <property type="match status" value="1"/>
</dbReference>
<comment type="similarity">
    <text evidence="1">Belongs to the glycosyl hydrolase 38 family.</text>
</comment>
<dbReference type="GO" id="GO:0006013">
    <property type="term" value="P:mannose metabolic process"/>
    <property type="evidence" value="ECO:0007669"/>
    <property type="project" value="InterPro"/>
</dbReference>
<gene>
    <name evidence="7" type="primary">mngB</name>
    <name evidence="7" type="ORF">BN997_00185</name>
</gene>
<name>A0A0A1ML17_9BACI</name>
<keyword evidence="8" id="KW-1185">Reference proteome</keyword>
<feature type="coiled-coil region" evidence="5">
    <location>
        <begin position="344"/>
        <end position="371"/>
    </location>
</feature>
<dbReference type="CDD" id="cd10815">
    <property type="entry name" value="GH38N_AMII_EcMngB_like"/>
    <property type="match status" value="1"/>
</dbReference>
<protein>
    <submittedName>
        <fullName evidence="7">Mannosylglycerate hydrolase</fullName>
    </submittedName>
</protein>
<evidence type="ECO:0000256" key="5">
    <source>
        <dbReference type="SAM" id="Coils"/>
    </source>
</evidence>
<evidence type="ECO:0000256" key="2">
    <source>
        <dbReference type="ARBA" id="ARBA00022723"/>
    </source>
</evidence>
<dbReference type="GO" id="GO:0009313">
    <property type="term" value="P:oligosaccharide catabolic process"/>
    <property type="evidence" value="ECO:0007669"/>
    <property type="project" value="TreeGrafter"/>
</dbReference>
<keyword evidence="5" id="KW-0175">Coiled coil</keyword>
<evidence type="ECO:0000256" key="1">
    <source>
        <dbReference type="ARBA" id="ARBA00009792"/>
    </source>
</evidence>
<accession>A0A0A1ML17</accession>
<dbReference type="RefSeq" id="WP_042528817.1">
    <property type="nucleotide sequence ID" value="NZ_CDGG01000001.1"/>
</dbReference>
<feature type="domain" description="Glycoside hydrolase family 38 central" evidence="6">
    <location>
        <begin position="273"/>
        <end position="351"/>
    </location>
</feature>
<keyword evidence="2" id="KW-0479">Metal-binding</keyword>
<dbReference type="InterPro" id="IPR028995">
    <property type="entry name" value="Glyco_hydro_57/38_cen_sf"/>
</dbReference>
<evidence type="ECO:0000259" key="6">
    <source>
        <dbReference type="SMART" id="SM00872"/>
    </source>
</evidence>
<reference evidence="7 8" key="1">
    <citation type="submission" date="2014-11" db="EMBL/GenBank/DDBJ databases">
        <authorList>
            <person name="Urmite Genomes Urmite Genomes"/>
        </authorList>
    </citation>
    <scope>NUCLEOTIDE SEQUENCE [LARGE SCALE GENOMIC DNA]</scope>
    <source>
        <strain evidence="7 8">Oc5</strain>
    </source>
</reference>
<dbReference type="SMART" id="SM00872">
    <property type="entry name" value="Alpha-mann_mid"/>
    <property type="match status" value="1"/>
</dbReference>